<dbReference type="AlphaFoldDB" id="A0A814H9X8"/>
<feature type="transmembrane region" description="Helical" evidence="6">
    <location>
        <begin position="67"/>
        <end position="85"/>
    </location>
</feature>
<organism evidence="7 8">
    <name type="scientific">Brachionus calyciflorus</name>
    <dbReference type="NCBI Taxonomy" id="104777"/>
    <lineage>
        <taxon>Eukaryota</taxon>
        <taxon>Metazoa</taxon>
        <taxon>Spiralia</taxon>
        <taxon>Gnathifera</taxon>
        <taxon>Rotifera</taxon>
        <taxon>Eurotatoria</taxon>
        <taxon>Monogononta</taxon>
        <taxon>Pseudotrocha</taxon>
        <taxon>Ploima</taxon>
        <taxon>Brachionidae</taxon>
        <taxon>Brachionus</taxon>
    </lineage>
</organism>
<dbReference type="Proteomes" id="UP000663879">
    <property type="component" value="Unassembled WGS sequence"/>
</dbReference>
<dbReference type="InterPro" id="IPR002528">
    <property type="entry name" value="MATE_fam"/>
</dbReference>
<gene>
    <name evidence="7" type="ORF">OXX778_LOCUS16708</name>
</gene>
<name>A0A814H9X8_9BILA</name>
<evidence type="ECO:0000256" key="1">
    <source>
        <dbReference type="ARBA" id="ARBA00004141"/>
    </source>
</evidence>
<comment type="caution">
    <text evidence="6">Lacks conserved residue(s) required for the propagation of feature annotation.</text>
</comment>
<keyword evidence="8" id="KW-1185">Reference proteome</keyword>
<feature type="transmembrane region" description="Helical" evidence="6">
    <location>
        <begin position="97"/>
        <end position="119"/>
    </location>
</feature>
<evidence type="ECO:0000256" key="5">
    <source>
        <dbReference type="ARBA" id="ARBA00023136"/>
    </source>
</evidence>
<sequence length="464" mass="52321">MDSFENDLFNNQLNGGNNKKKIGILMQKSIVISLITMFGNAALLLSSKQILKFIAEDQQVAYVADQYILVFLPTILFYNLAAILSKYIQSQNIVYPIMYMNFVAIILNAALHAIFIYGFKMGVKGAALAVDFSSFFLVLFLIGYIYYKKIYVDSWNGWSIECLYEWKLYLKLAIPGLFSILIEWSNFEIGSFAASSLPKIELAIMAIAQQVLFIFFQIPFGISIAANIRIGNFLGSNQPDLAKNSMKITYFVTSLAVLIISVIMLSFSSILPYAFSSEPDVVEKASSLLKFVSLIHILDGFQGTNSGILRACGFQLYSSIFLLIGFYFIGSPIGLSLMLTTELKIFGFFSGIFVGCSVLIILQFFFIFRVDWTELARKAGELANDDSNDSQFSSSNPNYEISNDIESINKTDLDKNNITSFQFDQTTTEELTRSSIREQILKRLFIFIIFLIFFIVAIILHEIL</sequence>
<proteinExistence type="inferred from homology"/>
<evidence type="ECO:0000313" key="7">
    <source>
        <dbReference type="EMBL" id="CAF1007163.1"/>
    </source>
</evidence>
<feature type="transmembrane region" description="Helical" evidence="6">
    <location>
        <begin position="248"/>
        <end position="275"/>
    </location>
</feature>
<comment type="subcellular location">
    <subcellularLocation>
        <location evidence="1">Membrane</location>
        <topology evidence="1">Multi-pass membrane protein</topology>
    </subcellularLocation>
</comment>
<evidence type="ECO:0000256" key="4">
    <source>
        <dbReference type="ARBA" id="ARBA00022989"/>
    </source>
</evidence>
<evidence type="ECO:0000256" key="2">
    <source>
        <dbReference type="ARBA" id="ARBA00010199"/>
    </source>
</evidence>
<dbReference type="GO" id="GO:0015297">
    <property type="term" value="F:antiporter activity"/>
    <property type="evidence" value="ECO:0007669"/>
    <property type="project" value="InterPro"/>
</dbReference>
<dbReference type="NCBIfam" id="TIGR00797">
    <property type="entry name" value="matE"/>
    <property type="match status" value="1"/>
</dbReference>
<keyword evidence="4 6" id="KW-1133">Transmembrane helix</keyword>
<dbReference type="InterPro" id="IPR045069">
    <property type="entry name" value="MATE_euk"/>
</dbReference>
<feature type="transmembrane region" description="Helical" evidence="6">
    <location>
        <begin position="125"/>
        <end position="147"/>
    </location>
</feature>
<dbReference type="CDD" id="cd13132">
    <property type="entry name" value="MATE_eukaryotic"/>
    <property type="match status" value="1"/>
</dbReference>
<keyword evidence="3 6" id="KW-0812">Transmembrane</keyword>
<dbReference type="EMBL" id="CAJNOC010004033">
    <property type="protein sequence ID" value="CAF1007163.1"/>
    <property type="molecule type" value="Genomic_DNA"/>
</dbReference>
<dbReference type="PANTHER" id="PTHR11206">
    <property type="entry name" value="MULTIDRUG RESISTANCE PROTEIN"/>
    <property type="match status" value="1"/>
</dbReference>
<dbReference type="GO" id="GO:0016020">
    <property type="term" value="C:membrane"/>
    <property type="evidence" value="ECO:0007669"/>
    <property type="project" value="UniProtKB-SubCell"/>
</dbReference>
<evidence type="ECO:0000256" key="3">
    <source>
        <dbReference type="ARBA" id="ARBA00022692"/>
    </source>
</evidence>
<accession>A0A814H9X8</accession>
<feature type="transmembrane region" description="Helical" evidence="6">
    <location>
        <begin position="444"/>
        <end position="463"/>
    </location>
</feature>
<evidence type="ECO:0000256" key="6">
    <source>
        <dbReference type="RuleBase" id="RU004914"/>
    </source>
</evidence>
<keyword evidence="5 6" id="KW-0472">Membrane</keyword>
<comment type="caution">
    <text evidence="7">The sequence shown here is derived from an EMBL/GenBank/DDBJ whole genome shotgun (WGS) entry which is preliminary data.</text>
</comment>
<feature type="transmembrane region" description="Helical" evidence="6">
    <location>
        <begin position="345"/>
        <end position="368"/>
    </location>
</feature>
<dbReference type="OrthoDB" id="2126698at2759"/>
<reference evidence="7" key="1">
    <citation type="submission" date="2021-02" db="EMBL/GenBank/DDBJ databases">
        <authorList>
            <person name="Nowell W R."/>
        </authorList>
    </citation>
    <scope>NUCLEOTIDE SEQUENCE</scope>
    <source>
        <strain evidence="7">Ploen Becks lab</strain>
    </source>
</reference>
<feature type="transmembrane region" description="Helical" evidence="6">
    <location>
        <begin position="207"/>
        <end position="228"/>
    </location>
</feature>
<comment type="similarity">
    <text evidence="2 6">Belongs to the multi antimicrobial extrusion (MATE) (TC 2.A.66.1) family.</text>
</comment>
<dbReference type="GO" id="GO:1990961">
    <property type="term" value="P:xenobiotic detoxification by transmembrane export across the plasma membrane"/>
    <property type="evidence" value="ECO:0007669"/>
    <property type="project" value="InterPro"/>
</dbReference>
<evidence type="ECO:0000313" key="8">
    <source>
        <dbReference type="Proteomes" id="UP000663879"/>
    </source>
</evidence>
<feature type="transmembrane region" description="Helical" evidence="6">
    <location>
        <begin position="29"/>
        <end position="47"/>
    </location>
</feature>
<dbReference type="GO" id="GO:0042910">
    <property type="term" value="F:xenobiotic transmembrane transporter activity"/>
    <property type="evidence" value="ECO:0007669"/>
    <property type="project" value="InterPro"/>
</dbReference>
<feature type="transmembrane region" description="Helical" evidence="6">
    <location>
        <begin position="316"/>
        <end position="339"/>
    </location>
</feature>
<protein>
    <recommendedName>
        <fullName evidence="6">Multidrug and toxin extrusion protein</fullName>
    </recommendedName>
</protein>
<dbReference type="Pfam" id="PF01554">
    <property type="entry name" value="MatE"/>
    <property type="match status" value="2"/>
</dbReference>